<keyword evidence="3" id="KW-1185">Reference proteome</keyword>
<sequence length="391" mass="44598">MAAASHRHQSSLEDIIDFSEAHPIFESSQQRAQAVDRFRRIVAHFESTEQQRASSRYGDGYNRPALVRLTFEYARSPESQDKFLKAFFQSLALGMLDDSDGIDLDDNLASFRELVFSFADHLIYHFFLPLRASTGKTPQPTPTYHIAVQQVQTHEEQQRMQDFVGTPERLGALRGLCLTRDRHRCVITRAFDHDELEKRLRQPFVKDDDGNVLYPERNDYSHLKLAHILPFSLTKVEGGGELSESKKAAIAILNMFDVGVIHLIEGVDIDRPRNAITLSFEMHRIFGTFEIFFERVADDDTANTYQIQAFRPHLAARFQFPLRRTLFPHSSIDPPLERLLRLHSAIGHVLYLSGAGEYINVILRDMEDGVVREDGSTQLGALVNLALQMST</sequence>
<evidence type="ECO:0000313" key="2">
    <source>
        <dbReference type="EMBL" id="KAK0655416.1"/>
    </source>
</evidence>
<gene>
    <name evidence="2" type="ORF">B0T16DRAFT_396876</name>
</gene>
<evidence type="ECO:0000259" key="1">
    <source>
        <dbReference type="Pfam" id="PF13391"/>
    </source>
</evidence>
<name>A0AA40CXV0_9PEZI</name>
<accession>A0AA40CXV0</accession>
<organism evidence="2 3">
    <name type="scientific">Cercophora newfieldiana</name>
    <dbReference type="NCBI Taxonomy" id="92897"/>
    <lineage>
        <taxon>Eukaryota</taxon>
        <taxon>Fungi</taxon>
        <taxon>Dikarya</taxon>
        <taxon>Ascomycota</taxon>
        <taxon>Pezizomycotina</taxon>
        <taxon>Sordariomycetes</taxon>
        <taxon>Sordariomycetidae</taxon>
        <taxon>Sordariales</taxon>
        <taxon>Lasiosphaeriaceae</taxon>
        <taxon>Cercophora</taxon>
    </lineage>
</organism>
<protein>
    <recommendedName>
        <fullName evidence="1">HNH nuclease domain-containing protein</fullName>
    </recommendedName>
</protein>
<proteinExistence type="predicted"/>
<evidence type="ECO:0000313" key="3">
    <source>
        <dbReference type="Proteomes" id="UP001174936"/>
    </source>
</evidence>
<feature type="domain" description="HNH nuclease" evidence="1">
    <location>
        <begin position="185"/>
        <end position="294"/>
    </location>
</feature>
<reference evidence="2" key="1">
    <citation type="submission" date="2023-06" db="EMBL/GenBank/DDBJ databases">
        <title>Genome-scale phylogeny and comparative genomics of the fungal order Sordariales.</title>
        <authorList>
            <consortium name="Lawrence Berkeley National Laboratory"/>
            <person name="Hensen N."/>
            <person name="Bonometti L."/>
            <person name="Westerberg I."/>
            <person name="Brannstrom I.O."/>
            <person name="Guillou S."/>
            <person name="Cros-Aarteil S."/>
            <person name="Calhoun S."/>
            <person name="Haridas S."/>
            <person name="Kuo A."/>
            <person name="Mondo S."/>
            <person name="Pangilinan J."/>
            <person name="Riley R."/>
            <person name="Labutti K."/>
            <person name="Andreopoulos B."/>
            <person name="Lipzen A."/>
            <person name="Chen C."/>
            <person name="Yanf M."/>
            <person name="Daum C."/>
            <person name="Ng V."/>
            <person name="Clum A."/>
            <person name="Steindorff A."/>
            <person name="Ohm R."/>
            <person name="Martin F."/>
            <person name="Silar P."/>
            <person name="Natvig D."/>
            <person name="Lalanne C."/>
            <person name="Gautier V."/>
            <person name="Ament-Velasquez S.L."/>
            <person name="Kruys A."/>
            <person name="Hutchinson M.I."/>
            <person name="Powell A.J."/>
            <person name="Barry K."/>
            <person name="Miller A.N."/>
            <person name="Grigoriev I.V."/>
            <person name="Debuchy R."/>
            <person name="Gladieux P."/>
            <person name="Thoren M.H."/>
            <person name="Johannesson H."/>
        </authorList>
    </citation>
    <scope>NUCLEOTIDE SEQUENCE</scope>
    <source>
        <strain evidence="2">SMH2532-1</strain>
    </source>
</reference>
<dbReference type="InterPro" id="IPR003615">
    <property type="entry name" value="HNH_nuc"/>
</dbReference>
<comment type="caution">
    <text evidence="2">The sequence shown here is derived from an EMBL/GenBank/DDBJ whole genome shotgun (WGS) entry which is preliminary data.</text>
</comment>
<dbReference type="Pfam" id="PF13391">
    <property type="entry name" value="HNH_2"/>
    <property type="match status" value="1"/>
</dbReference>
<dbReference type="Proteomes" id="UP001174936">
    <property type="component" value="Unassembled WGS sequence"/>
</dbReference>
<dbReference type="EMBL" id="JAULSV010000001">
    <property type="protein sequence ID" value="KAK0655416.1"/>
    <property type="molecule type" value="Genomic_DNA"/>
</dbReference>
<dbReference type="AlphaFoldDB" id="A0AA40CXV0"/>